<keyword evidence="3" id="KW-1185">Reference proteome</keyword>
<name>A0A918HRI2_9ACTN</name>
<evidence type="ECO:0000313" key="3">
    <source>
        <dbReference type="Proteomes" id="UP000646776"/>
    </source>
</evidence>
<feature type="region of interest" description="Disordered" evidence="1">
    <location>
        <begin position="1"/>
        <end position="23"/>
    </location>
</feature>
<gene>
    <name evidence="2" type="ORF">GCM10010226_90750</name>
</gene>
<organism evidence="2 3">
    <name type="scientific">Streptomyces phaeofaciens</name>
    <dbReference type="NCBI Taxonomy" id="68254"/>
    <lineage>
        <taxon>Bacteria</taxon>
        <taxon>Bacillati</taxon>
        <taxon>Actinomycetota</taxon>
        <taxon>Actinomycetes</taxon>
        <taxon>Kitasatosporales</taxon>
        <taxon>Streptomycetaceae</taxon>
        <taxon>Streptomyces</taxon>
    </lineage>
</organism>
<reference evidence="2" key="1">
    <citation type="journal article" date="2014" name="Int. J. Syst. Evol. Microbiol.">
        <title>Complete genome sequence of Corynebacterium casei LMG S-19264T (=DSM 44701T), isolated from a smear-ripened cheese.</title>
        <authorList>
            <consortium name="US DOE Joint Genome Institute (JGI-PGF)"/>
            <person name="Walter F."/>
            <person name="Albersmeier A."/>
            <person name="Kalinowski J."/>
            <person name="Ruckert C."/>
        </authorList>
    </citation>
    <scope>NUCLEOTIDE SEQUENCE</scope>
    <source>
        <strain evidence="2">JCM 4125</strain>
    </source>
</reference>
<proteinExistence type="predicted"/>
<accession>A0A918HRI2</accession>
<protein>
    <submittedName>
        <fullName evidence="2">Uncharacterized protein</fullName>
    </submittedName>
</protein>
<evidence type="ECO:0000313" key="2">
    <source>
        <dbReference type="EMBL" id="GGT99469.1"/>
    </source>
</evidence>
<dbReference type="Proteomes" id="UP000646776">
    <property type="component" value="Unassembled WGS sequence"/>
</dbReference>
<feature type="compositionally biased region" description="Basic and acidic residues" evidence="1">
    <location>
        <begin position="1"/>
        <end position="21"/>
    </location>
</feature>
<dbReference type="AlphaFoldDB" id="A0A918HRI2"/>
<dbReference type="EMBL" id="BMSA01000061">
    <property type="protein sequence ID" value="GGT99469.1"/>
    <property type="molecule type" value="Genomic_DNA"/>
</dbReference>
<reference evidence="2" key="2">
    <citation type="submission" date="2020-09" db="EMBL/GenBank/DDBJ databases">
        <authorList>
            <person name="Sun Q."/>
            <person name="Ohkuma M."/>
        </authorList>
    </citation>
    <scope>NUCLEOTIDE SEQUENCE</scope>
    <source>
        <strain evidence="2">JCM 4125</strain>
    </source>
</reference>
<evidence type="ECO:0000256" key="1">
    <source>
        <dbReference type="SAM" id="MobiDB-lite"/>
    </source>
</evidence>
<sequence>MRGVDQRDTQLDGPPGDRERGFAAPARFRRQVHGPEAQPPYFQIPADTKRSRCHALSSPLTQAATLTVRLATASVYQQRSATDQASSYLIADVGAELGVSRARAQ</sequence>
<comment type="caution">
    <text evidence="2">The sequence shown here is derived from an EMBL/GenBank/DDBJ whole genome shotgun (WGS) entry which is preliminary data.</text>
</comment>